<dbReference type="OrthoDB" id="2102561at2759"/>
<dbReference type="PROSITE" id="PS00061">
    <property type="entry name" value="ADH_SHORT"/>
    <property type="match status" value="1"/>
</dbReference>
<dbReference type="Proteomes" id="UP000243797">
    <property type="component" value="Unassembled WGS sequence"/>
</dbReference>
<evidence type="ECO:0000256" key="2">
    <source>
        <dbReference type="ARBA" id="ARBA00022857"/>
    </source>
</evidence>
<comment type="caution">
    <text evidence="4">The sequence shown here is derived from an EMBL/GenBank/DDBJ whole genome shotgun (WGS) entry which is preliminary data.</text>
</comment>
<dbReference type="GO" id="GO:0000140">
    <property type="term" value="F:acylglycerone-phosphate reductase (NADP+) activity"/>
    <property type="evidence" value="ECO:0007669"/>
    <property type="project" value="TreeGrafter"/>
</dbReference>
<accession>A0A2K1QH05</accession>
<dbReference type="InterPro" id="IPR036291">
    <property type="entry name" value="NAD(P)-bd_dom_sf"/>
</dbReference>
<dbReference type="GO" id="GO:0005783">
    <property type="term" value="C:endoplasmic reticulum"/>
    <property type="evidence" value="ECO:0007669"/>
    <property type="project" value="TreeGrafter"/>
</dbReference>
<evidence type="ECO:0000313" key="5">
    <source>
        <dbReference type="Proteomes" id="UP000243797"/>
    </source>
</evidence>
<gene>
    <name evidence="4" type="ORF">CAC42_3724</name>
</gene>
<keyword evidence="2" id="KW-0521">NADP</keyword>
<dbReference type="InParanoid" id="A0A2K1QH05"/>
<organism evidence="4 5">
    <name type="scientific">Sphaceloma murrayae</name>
    <dbReference type="NCBI Taxonomy" id="2082308"/>
    <lineage>
        <taxon>Eukaryota</taxon>
        <taxon>Fungi</taxon>
        <taxon>Dikarya</taxon>
        <taxon>Ascomycota</taxon>
        <taxon>Pezizomycotina</taxon>
        <taxon>Dothideomycetes</taxon>
        <taxon>Dothideomycetidae</taxon>
        <taxon>Myriangiales</taxon>
        <taxon>Elsinoaceae</taxon>
        <taxon>Sphaceloma</taxon>
    </lineage>
</organism>
<dbReference type="EMBL" id="NKHZ01000086">
    <property type="protein sequence ID" value="PNS14438.1"/>
    <property type="molecule type" value="Genomic_DNA"/>
</dbReference>
<dbReference type="GO" id="GO:0005811">
    <property type="term" value="C:lipid droplet"/>
    <property type="evidence" value="ECO:0007669"/>
    <property type="project" value="TreeGrafter"/>
</dbReference>
<dbReference type="PANTHER" id="PTHR44169:SF6">
    <property type="entry name" value="NADPH-DEPENDENT 1-ACYLDIHYDROXYACETONE PHOSPHATE REDUCTASE"/>
    <property type="match status" value="1"/>
</dbReference>
<evidence type="ECO:0000313" key="4">
    <source>
        <dbReference type="EMBL" id="PNS14438.1"/>
    </source>
</evidence>
<dbReference type="Gene3D" id="3.40.50.720">
    <property type="entry name" value="NAD(P)-binding Rossmann-like Domain"/>
    <property type="match status" value="1"/>
</dbReference>
<keyword evidence="5" id="KW-1185">Reference proteome</keyword>
<name>A0A2K1QH05_9PEZI</name>
<dbReference type="InterPro" id="IPR020904">
    <property type="entry name" value="Sc_DH/Rdtase_CS"/>
</dbReference>
<dbReference type="GO" id="GO:0019433">
    <property type="term" value="P:triglyceride catabolic process"/>
    <property type="evidence" value="ECO:0007669"/>
    <property type="project" value="TreeGrafter"/>
</dbReference>
<keyword evidence="3" id="KW-0560">Oxidoreductase</keyword>
<dbReference type="Pfam" id="PF00106">
    <property type="entry name" value="adh_short"/>
    <property type="match status" value="2"/>
</dbReference>
<protein>
    <submittedName>
        <fullName evidence="4">NADP-dependent 3-hydroxy acid dehydrogenase</fullName>
    </submittedName>
</protein>
<dbReference type="PRINTS" id="PR00081">
    <property type="entry name" value="GDHRDH"/>
</dbReference>
<evidence type="ECO:0000256" key="1">
    <source>
        <dbReference type="ARBA" id="ARBA00006484"/>
    </source>
</evidence>
<dbReference type="GO" id="GO:0006654">
    <property type="term" value="P:phosphatidic acid biosynthetic process"/>
    <property type="evidence" value="ECO:0007669"/>
    <property type="project" value="TreeGrafter"/>
</dbReference>
<evidence type="ECO:0000256" key="3">
    <source>
        <dbReference type="ARBA" id="ARBA00023002"/>
    </source>
</evidence>
<proteinExistence type="inferred from homology"/>
<dbReference type="FunCoup" id="A0A2K1QH05">
    <property type="interactions" value="231"/>
</dbReference>
<dbReference type="GO" id="GO:0004806">
    <property type="term" value="F:triacylglycerol lipase activity"/>
    <property type="evidence" value="ECO:0007669"/>
    <property type="project" value="TreeGrafter"/>
</dbReference>
<reference evidence="4 5" key="1">
    <citation type="submission" date="2017-06" db="EMBL/GenBank/DDBJ databases">
        <title>Draft genome sequence of a variant of Elsinoe murrayae.</title>
        <authorList>
            <person name="Cheng Q."/>
        </authorList>
    </citation>
    <scope>NUCLEOTIDE SEQUENCE [LARGE SCALE GENOMIC DNA]</scope>
    <source>
        <strain evidence="4 5">CQ-2017a</strain>
    </source>
</reference>
<comment type="similarity">
    <text evidence="1">Belongs to the short-chain dehydrogenases/reductases (SDR) family.</text>
</comment>
<sequence length="345" mass="37140">MASIDTQRPPAAPKYALITGCSPGGIGHALALTLSAPPYNYHVLATVRDPSSPNLSSLSRPNITVLPLDVTSNNSVSSLLTTISNLTPRLHLLVNNAGRNYTVPGTEVSMAEVRSVFETNVFSVIKLTNNFFPLLLAATSSSTPPAKGFHTPTAYLTLDPSTATPRVFRPVLSALNVIFRVLTLGLVNPSPPPAPRPTIINIGSLAAELPYVFGSVYNASKAALHSYGDTLRLELEPLGIDVVTIVTGGVKSNIGRVERVLKEGSRYAAAQDEYQRRQKYAAEVGMRSEEYARRVAKRVLGQGERGFVWEGAMVGLARAATWMPQWVVGWWMGSKFGLAKIGKRG</sequence>
<dbReference type="AlphaFoldDB" id="A0A2K1QH05"/>
<dbReference type="SUPFAM" id="SSF51735">
    <property type="entry name" value="NAD(P)-binding Rossmann-fold domains"/>
    <property type="match status" value="1"/>
</dbReference>
<dbReference type="InterPro" id="IPR002347">
    <property type="entry name" value="SDR_fam"/>
</dbReference>
<dbReference type="PANTHER" id="PTHR44169">
    <property type="entry name" value="NADPH-DEPENDENT 1-ACYLDIHYDROXYACETONE PHOSPHATE REDUCTASE"/>
    <property type="match status" value="1"/>
</dbReference>
<dbReference type="STRING" id="2082308.A0A2K1QH05"/>